<feature type="compositionally biased region" description="Basic and acidic residues" evidence="1">
    <location>
        <begin position="44"/>
        <end position="55"/>
    </location>
</feature>
<dbReference type="EMBL" id="FQXZ01000032">
    <property type="protein sequence ID" value="SHI25368.1"/>
    <property type="molecule type" value="Genomic_DNA"/>
</dbReference>
<dbReference type="STRING" id="1216006.VA7868_02937"/>
<evidence type="ECO:0000313" key="3">
    <source>
        <dbReference type="Proteomes" id="UP000184608"/>
    </source>
</evidence>
<dbReference type="Proteomes" id="UP000184608">
    <property type="component" value="Unassembled WGS sequence"/>
</dbReference>
<organism evidence="2 3">
    <name type="scientific">Vibrio aerogenes CECT 7868</name>
    <dbReference type="NCBI Taxonomy" id="1216006"/>
    <lineage>
        <taxon>Bacteria</taxon>
        <taxon>Pseudomonadati</taxon>
        <taxon>Pseudomonadota</taxon>
        <taxon>Gammaproteobacteria</taxon>
        <taxon>Vibrionales</taxon>
        <taxon>Vibrionaceae</taxon>
        <taxon>Vibrio</taxon>
    </lineage>
</organism>
<reference evidence="2 3" key="1">
    <citation type="submission" date="2016-11" db="EMBL/GenBank/DDBJ databases">
        <authorList>
            <person name="Jaros S."/>
            <person name="Januszkiewicz K."/>
            <person name="Wedrychowicz H."/>
        </authorList>
    </citation>
    <scope>NUCLEOTIDE SEQUENCE [LARGE SCALE GENOMIC DNA]</scope>
    <source>
        <strain evidence="2 3">CECT 7868</strain>
    </source>
</reference>
<proteinExistence type="predicted"/>
<accession>A0A1M5ZMJ9</accession>
<dbReference type="AlphaFoldDB" id="A0A1M5ZMJ9"/>
<evidence type="ECO:0000313" key="2">
    <source>
        <dbReference type="EMBL" id="SHI25368.1"/>
    </source>
</evidence>
<protein>
    <submittedName>
        <fullName evidence="2">Uncharacterized protein</fullName>
    </submittedName>
</protein>
<gene>
    <name evidence="2" type="ORF">VA7868_02937</name>
</gene>
<feature type="region of interest" description="Disordered" evidence="1">
    <location>
        <begin position="1"/>
        <end position="60"/>
    </location>
</feature>
<dbReference type="RefSeq" id="WP_073604558.1">
    <property type="nucleotide sequence ID" value="NZ_FQXZ01000032.1"/>
</dbReference>
<sequence>MSEETDLVPETEQASETETHSDADKQSFVAEINQEFDPDAAAEEAQKAAEAKAQAEDDELTEESAEFAAMIAVGGLEKGIQTLLDKRLEIGQENAEALTKYAAPLILKYGNEVPPWLAKVMKFKDEAMLSLTLMTVGLSVARQYRSNKIADRIALQAQQEAQVEVVPA</sequence>
<feature type="compositionally biased region" description="Acidic residues" evidence="1">
    <location>
        <begin position="1"/>
        <end position="15"/>
    </location>
</feature>
<evidence type="ECO:0000256" key="1">
    <source>
        <dbReference type="SAM" id="MobiDB-lite"/>
    </source>
</evidence>
<keyword evidence="3" id="KW-1185">Reference proteome</keyword>
<name>A0A1M5ZMJ9_9VIBR</name>